<sequence length="61" mass="6945">MCEYKEIDRVDCTSDSLIKVIGLYQDLGYQVEVKIINKPLSTFIKGVKNYTVHVFKCAAES</sequence>
<name>A0A2W3Z7R5_9ENTE</name>
<protein>
    <submittedName>
        <fullName evidence="1">Uncharacterized protein</fullName>
    </submittedName>
</protein>
<proteinExistence type="predicted"/>
<dbReference type="Proteomes" id="UP000249828">
    <property type="component" value="Unassembled WGS sequence"/>
</dbReference>
<gene>
    <name evidence="1" type="ORF">CI088_15815</name>
</gene>
<reference evidence="1 2" key="1">
    <citation type="submission" date="2017-11" db="EMBL/GenBank/DDBJ databases">
        <title>Draft genome sequence of Enterococcus plantarum TRW2 strain isolated from lettuce.</title>
        <authorList>
            <person name="Kim E.B."/>
            <person name="Marco M.L."/>
            <person name="Williams T.R."/>
            <person name="You I.H."/>
        </authorList>
    </citation>
    <scope>NUCLEOTIDE SEQUENCE [LARGE SCALE GENOMIC DNA]</scope>
    <source>
        <strain evidence="1 2">TRW2</strain>
    </source>
</reference>
<dbReference type="AlphaFoldDB" id="A0A2W3Z7R5"/>
<accession>A0A2W3Z7R5</accession>
<organism evidence="1 2">
    <name type="scientific">Enterococcus plantarum</name>
    <dbReference type="NCBI Taxonomy" id="1077675"/>
    <lineage>
        <taxon>Bacteria</taxon>
        <taxon>Bacillati</taxon>
        <taxon>Bacillota</taxon>
        <taxon>Bacilli</taxon>
        <taxon>Lactobacillales</taxon>
        <taxon>Enterococcaceae</taxon>
        <taxon>Enterococcus</taxon>
    </lineage>
</organism>
<evidence type="ECO:0000313" key="2">
    <source>
        <dbReference type="Proteomes" id="UP000249828"/>
    </source>
</evidence>
<keyword evidence="2" id="KW-1185">Reference proteome</keyword>
<comment type="caution">
    <text evidence="1">The sequence shown here is derived from an EMBL/GenBank/DDBJ whole genome shotgun (WGS) entry which is preliminary data.</text>
</comment>
<dbReference type="EMBL" id="PIEU01000124">
    <property type="protein sequence ID" value="PZL70114.1"/>
    <property type="molecule type" value="Genomic_DNA"/>
</dbReference>
<evidence type="ECO:0000313" key="1">
    <source>
        <dbReference type="EMBL" id="PZL70114.1"/>
    </source>
</evidence>